<comment type="similarity">
    <text evidence="2 11">Belongs to the diacylglycerol acyltransferase family.</text>
</comment>
<dbReference type="CDD" id="cd07987">
    <property type="entry name" value="LPLAT_MGAT-like"/>
    <property type="match status" value="1"/>
</dbReference>
<evidence type="ECO:0000256" key="8">
    <source>
        <dbReference type="ARBA" id="ARBA00023098"/>
    </source>
</evidence>
<dbReference type="GO" id="GO:0019432">
    <property type="term" value="P:triglyceride biosynthetic process"/>
    <property type="evidence" value="ECO:0007669"/>
    <property type="project" value="TreeGrafter"/>
</dbReference>
<evidence type="ECO:0000256" key="9">
    <source>
        <dbReference type="ARBA" id="ARBA00023136"/>
    </source>
</evidence>
<evidence type="ECO:0000313" key="13">
    <source>
        <dbReference type="Proteomes" id="UP001445335"/>
    </source>
</evidence>
<dbReference type="SUPFAM" id="SSF69593">
    <property type="entry name" value="Glycerol-3-phosphate (1)-acyltransferase"/>
    <property type="match status" value="1"/>
</dbReference>
<evidence type="ECO:0000256" key="3">
    <source>
        <dbReference type="ARBA" id="ARBA00022516"/>
    </source>
</evidence>
<evidence type="ECO:0000256" key="4">
    <source>
        <dbReference type="ARBA" id="ARBA00022679"/>
    </source>
</evidence>
<evidence type="ECO:0000256" key="6">
    <source>
        <dbReference type="ARBA" id="ARBA00022824"/>
    </source>
</evidence>
<dbReference type="Pfam" id="PF03982">
    <property type="entry name" value="DAGAT"/>
    <property type="match status" value="1"/>
</dbReference>
<accession>A0AAW1QGW0</accession>
<dbReference type="PANTHER" id="PTHR12317:SF63">
    <property type="entry name" value="DIACYLGLYCEROL O-ACYLTRANSFERASE 2"/>
    <property type="match status" value="1"/>
</dbReference>
<name>A0AAW1QGW0_9CHLO</name>
<keyword evidence="13" id="KW-1185">Reference proteome</keyword>
<keyword evidence="9 11" id="KW-0472">Membrane</keyword>
<evidence type="ECO:0000256" key="10">
    <source>
        <dbReference type="ARBA" id="ARBA00023315"/>
    </source>
</evidence>
<evidence type="ECO:0000313" key="12">
    <source>
        <dbReference type="EMBL" id="KAK9820646.1"/>
    </source>
</evidence>
<evidence type="ECO:0000256" key="1">
    <source>
        <dbReference type="ARBA" id="ARBA00004477"/>
    </source>
</evidence>
<evidence type="ECO:0000256" key="11">
    <source>
        <dbReference type="RuleBase" id="RU367023"/>
    </source>
</evidence>
<dbReference type="InterPro" id="IPR007130">
    <property type="entry name" value="DAGAT"/>
</dbReference>
<proteinExistence type="inferred from homology"/>
<reference evidence="12 13" key="1">
    <citation type="journal article" date="2024" name="Nat. Commun.">
        <title>Phylogenomics reveals the evolutionary origins of lichenization in chlorophyte algae.</title>
        <authorList>
            <person name="Puginier C."/>
            <person name="Libourel C."/>
            <person name="Otte J."/>
            <person name="Skaloud P."/>
            <person name="Haon M."/>
            <person name="Grisel S."/>
            <person name="Petersen M."/>
            <person name="Berrin J.G."/>
            <person name="Delaux P.M."/>
            <person name="Dal Grande F."/>
            <person name="Keller J."/>
        </authorList>
    </citation>
    <scope>NUCLEOTIDE SEQUENCE [LARGE SCALE GENOMIC DNA]</scope>
    <source>
        <strain evidence="12 13">SAG 245.80</strain>
    </source>
</reference>
<evidence type="ECO:0000256" key="2">
    <source>
        <dbReference type="ARBA" id="ARBA00005420"/>
    </source>
</evidence>
<evidence type="ECO:0000256" key="5">
    <source>
        <dbReference type="ARBA" id="ARBA00022692"/>
    </source>
</evidence>
<organism evidence="12 13">
    <name type="scientific">Elliptochloris bilobata</name>
    <dbReference type="NCBI Taxonomy" id="381761"/>
    <lineage>
        <taxon>Eukaryota</taxon>
        <taxon>Viridiplantae</taxon>
        <taxon>Chlorophyta</taxon>
        <taxon>core chlorophytes</taxon>
        <taxon>Trebouxiophyceae</taxon>
        <taxon>Trebouxiophyceae incertae sedis</taxon>
        <taxon>Elliptochloris clade</taxon>
        <taxon>Elliptochloris</taxon>
    </lineage>
</organism>
<feature type="transmembrane region" description="Helical" evidence="11">
    <location>
        <begin position="20"/>
        <end position="42"/>
    </location>
</feature>
<comment type="caution">
    <text evidence="12">The sequence shown here is derived from an EMBL/GenBank/DDBJ whole genome shotgun (WGS) entry which is preliminary data.</text>
</comment>
<keyword evidence="8" id="KW-0443">Lipid metabolism</keyword>
<dbReference type="GO" id="GO:0004144">
    <property type="term" value="F:diacylglycerol O-acyltransferase activity"/>
    <property type="evidence" value="ECO:0007669"/>
    <property type="project" value="UniProtKB-ARBA"/>
</dbReference>
<dbReference type="GO" id="GO:0005789">
    <property type="term" value="C:endoplasmic reticulum membrane"/>
    <property type="evidence" value="ECO:0007669"/>
    <property type="project" value="UniProtKB-SubCell"/>
</dbReference>
<keyword evidence="7 11" id="KW-1133">Transmembrane helix</keyword>
<feature type="transmembrane region" description="Helical" evidence="11">
    <location>
        <begin position="54"/>
        <end position="73"/>
    </location>
</feature>
<dbReference type="AlphaFoldDB" id="A0AAW1QGW0"/>
<dbReference type="EC" id="2.3.1.-" evidence="11"/>
<gene>
    <name evidence="12" type="ORF">WJX81_005354</name>
</gene>
<comment type="subcellular location">
    <subcellularLocation>
        <location evidence="1 11">Endoplasmic reticulum membrane</location>
        <topology evidence="1 11">Multi-pass membrane protein</topology>
    </subcellularLocation>
</comment>
<keyword evidence="6 11" id="KW-0256">Endoplasmic reticulum</keyword>
<keyword evidence="4 11" id="KW-0808">Transferase</keyword>
<sequence length="325" mass="36451">MGSESDTSKTDWLEGAKETFAVGIWVGNLLVTQASILLALCFLPQGGFYTRAAVLWLVLLVTLLFIPVAPPGWAQRFTRWALGKSAAYFPLTLHVEEELQVGRPYVVGFEPHSHLPIALPMVLCEFSPFCPAALATVRTLATNAVFWLPVTRHLWWWLGGRPATAKVMRAMLAEGKSPVVCPGGVRECLYLRHDAEVVFLRQRHGFVRIALQYGAPLVPVFAFGQTRAYHWFKFGPPLVPQWMAEFMARRIGFLPIMLWGRWGTPMPRKGRIHMVIGKPIELPKLEAPTREEVQQYLGEYIKALQALFEGHKEAAGCPDATLHVI</sequence>
<dbReference type="PANTHER" id="PTHR12317">
    <property type="entry name" value="DIACYLGLYCEROL O-ACYLTRANSFERASE"/>
    <property type="match status" value="1"/>
</dbReference>
<protein>
    <recommendedName>
        <fullName evidence="11">Acyltransferase</fullName>
        <ecNumber evidence="11">2.3.1.-</ecNumber>
    </recommendedName>
</protein>
<evidence type="ECO:0000256" key="7">
    <source>
        <dbReference type="ARBA" id="ARBA00022989"/>
    </source>
</evidence>
<keyword evidence="5 11" id="KW-0812">Transmembrane</keyword>
<dbReference type="EMBL" id="JALJOU010000115">
    <property type="protein sequence ID" value="KAK9820646.1"/>
    <property type="molecule type" value="Genomic_DNA"/>
</dbReference>
<keyword evidence="10" id="KW-0012">Acyltransferase</keyword>
<keyword evidence="3" id="KW-0444">Lipid biosynthesis</keyword>
<dbReference type="Proteomes" id="UP001445335">
    <property type="component" value="Unassembled WGS sequence"/>
</dbReference>